<dbReference type="EMBL" id="CM000149">
    <property type="protein sequence ID" value="EEE53044.1"/>
    <property type="molecule type" value="Genomic_DNA"/>
</dbReference>
<protein>
    <submittedName>
        <fullName evidence="1">Uncharacterized protein</fullName>
    </submittedName>
</protein>
<sequence>MIWRIRLVLVKLPVEWSRHSCSVVCYSFIFRCVKCYSLRGTIYLCNNLCLRILNSYSFVLYYQNCQCVPRLIPGRGFNTHVSVWNFG</sequence>
<gene>
    <name evidence="1" type="ORF">OsJ_35769</name>
</gene>
<reference evidence="1" key="2">
    <citation type="submission" date="2008-12" db="EMBL/GenBank/DDBJ databases">
        <title>Improved gene annotation of the rice (Oryza sativa) genomes.</title>
        <authorList>
            <person name="Wang J."/>
            <person name="Li R."/>
            <person name="Fan W."/>
            <person name="Huang Q."/>
            <person name="Zhang J."/>
            <person name="Zhou Y."/>
            <person name="Hu Y."/>
            <person name="Zi S."/>
            <person name="Li J."/>
            <person name="Ni P."/>
            <person name="Zheng H."/>
            <person name="Zhang Y."/>
            <person name="Zhao M."/>
            <person name="Hao Q."/>
            <person name="McDermott J."/>
            <person name="Samudrala R."/>
            <person name="Kristiansen K."/>
            <person name="Wong G.K.-S."/>
        </authorList>
    </citation>
    <scope>NUCLEOTIDE SEQUENCE</scope>
</reference>
<organism evidence="1">
    <name type="scientific">Oryza sativa subsp. japonica</name>
    <name type="common">Rice</name>
    <dbReference type="NCBI Taxonomy" id="39947"/>
    <lineage>
        <taxon>Eukaryota</taxon>
        <taxon>Viridiplantae</taxon>
        <taxon>Streptophyta</taxon>
        <taxon>Embryophyta</taxon>
        <taxon>Tracheophyta</taxon>
        <taxon>Spermatophyta</taxon>
        <taxon>Magnoliopsida</taxon>
        <taxon>Liliopsida</taxon>
        <taxon>Poales</taxon>
        <taxon>Poaceae</taxon>
        <taxon>BOP clade</taxon>
        <taxon>Oryzoideae</taxon>
        <taxon>Oryzeae</taxon>
        <taxon>Oryzinae</taxon>
        <taxon>Oryza</taxon>
        <taxon>Oryza sativa</taxon>
    </lineage>
</organism>
<dbReference type="AlphaFoldDB" id="B9GCN7"/>
<name>B9GCN7_ORYSJ</name>
<dbReference type="Proteomes" id="UP000007752">
    <property type="component" value="Chromosome 12"/>
</dbReference>
<reference evidence="1" key="1">
    <citation type="journal article" date="2005" name="PLoS Biol.">
        <title>The genomes of Oryza sativa: a history of duplications.</title>
        <authorList>
            <person name="Yu J."/>
            <person name="Wang J."/>
            <person name="Lin W."/>
            <person name="Li S."/>
            <person name="Li H."/>
            <person name="Zhou J."/>
            <person name="Ni P."/>
            <person name="Dong W."/>
            <person name="Hu S."/>
            <person name="Zeng C."/>
            <person name="Zhang J."/>
            <person name="Zhang Y."/>
            <person name="Li R."/>
            <person name="Xu Z."/>
            <person name="Li S."/>
            <person name="Li X."/>
            <person name="Zheng H."/>
            <person name="Cong L."/>
            <person name="Lin L."/>
            <person name="Yin J."/>
            <person name="Geng J."/>
            <person name="Li G."/>
            <person name="Shi J."/>
            <person name="Liu J."/>
            <person name="Lv H."/>
            <person name="Li J."/>
            <person name="Wang J."/>
            <person name="Deng Y."/>
            <person name="Ran L."/>
            <person name="Shi X."/>
            <person name="Wang X."/>
            <person name="Wu Q."/>
            <person name="Li C."/>
            <person name="Ren X."/>
            <person name="Wang J."/>
            <person name="Wang X."/>
            <person name="Li D."/>
            <person name="Liu D."/>
            <person name="Zhang X."/>
            <person name="Ji Z."/>
            <person name="Zhao W."/>
            <person name="Sun Y."/>
            <person name="Zhang Z."/>
            <person name="Bao J."/>
            <person name="Han Y."/>
            <person name="Dong L."/>
            <person name="Ji J."/>
            <person name="Chen P."/>
            <person name="Wu S."/>
            <person name="Liu J."/>
            <person name="Xiao Y."/>
            <person name="Bu D."/>
            <person name="Tan J."/>
            <person name="Yang L."/>
            <person name="Ye C."/>
            <person name="Zhang J."/>
            <person name="Xu J."/>
            <person name="Zhou Y."/>
            <person name="Yu Y."/>
            <person name="Zhang B."/>
            <person name="Zhuang S."/>
            <person name="Wei H."/>
            <person name="Liu B."/>
            <person name="Lei M."/>
            <person name="Yu H."/>
            <person name="Li Y."/>
            <person name="Xu H."/>
            <person name="Wei S."/>
            <person name="He X."/>
            <person name="Fang L."/>
            <person name="Zhang Z."/>
            <person name="Zhang Y."/>
            <person name="Huang X."/>
            <person name="Su Z."/>
            <person name="Tong W."/>
            <person name="Li J."/>
            <person name="Tong Z."/>
            <person name="Li S."/>
            <person name="Ye J."/>
            <person name="Wang L."/>
            <person name="Fang L."/>
            <person name="Lei T."/>
            <person name="Chen C."/>
            <person name="Chen H."/>
            <person name="Xu Z."/>
            <person name="Li H."/>
            <person name="Huang H."/>
            <person name="Zhang F."/>
            <person name="Xu H."/>
            <person name="Li N."/>
            <person name="Zhao C."/>
            <person name="Li S."/>
            <person name="Dong L."/>
            <person name="Huang Y."/>
            <person name="Li L."/>
            <person name="Xi Y."/>
            <person name="Qi Q."/>
            <person name="Li W."/>
            <person name="Zhang B."/>
            <person name="Hu W."/>
            <person name="Zhang Y."/>
            <person name="Tian X."/>
            <person name="Jiao Y."/>
            <person name="Liang X."/>
            <person name="Jin J."/>
            <person name="Gao L."/>
            <person name="Zheng W."/>
            <person name="Hao B."/>
            <person name="Liu S."/>
            <person name="Wang W."/>
            <person name="Yuan L."/>
            <person name="Cao M."/>
            <person name="McDermott J."/>
            <person name="Samudrala R."/>
            <person name="Wang J."/>
            <person name="Wong G.K."/>
            <person name="Yang H."/>
        </authorList>
    </citation>
    <scope>NUCLEOTIDE SEQUENCE [LARGE SCALE GENOMIC DNA]</scope>
</reference>
<accession>B9GCN7</accession>
<evidence type="ECO:0000313" key="1">
    <source>
        <dbReference type="EMBL" id="EEE53044.1"/>
    </source>
</evidence>
<proteinExistence type="predicted"/>